<organism evidence="4 5">
    <name type="scientific">Dactylosporangium salmoneum</name>
    <dbReference type="NCBI Taxonomy" id="53361"/>
    <lineage>
        <taxon>Bacteria</taxon>
        <taxon>Bacillati</taxon>
        <taxon>Actinomycetota</taxon>
        <taxon>Actinomycetes</taxon>
        <taxon>Micromonosporales</taxon>
        <taxon>Micromonosporaceae</taxon>
        <taxon>Dactylosporangium</taxon>
    </lineage>
</organism>
<evidence type="ECO:0000256" key="2">
    <source>
        <dbReference type="SAM" id="MobiDB-lite"/>
    </source>
</evidence>
<dbReference type="Proteomes" id="UP001501444">
    <property type="component" value="Unassembled WGS sequence"/>
</dbReference>
<evidence type="ECO:0000256" key="1">
    <source>
        <dbReference type="PROSITE-ProRule" id="PRU00325"/>
    </source>
</evidence>
<evidence type="ECO:0000313" key="4">
    <source>
        <dbReference type="EMBL" id="GAA2385189.1"/>
    </source>
</evidence>
<proteinExistence type="predicted"/>
<dbReference type="EMBL" id="BAAARV010000096">
    <property type="protein sequence ID" value="GAA2385189.1"/>
    <property type="molecule type" value="Genomic_DNA"/>
</dbReference>
<name>A0ABN3HPG7_9ACTN</name>
<gene>
    <name evidence="4" type="ORF">GCM10010170_095020</name>
</gene>
<keyword evidence="1" id="KW-0862">Zinc</keyword>
<dbReference type="PROSITE" id="PS50966">
    <property type="entry name" value="ZF_SWIM"/>
    <property type="match status" value="1"/>
</dbReference>
<reference evidence="4 5" key="1">
    <citation type="journal article" date="2019" name="Int. J. Syst. Evol. Microbiol.">
        <title>The Global Catalogue of Microorganisms (GCM) 10K type strain sequencing project: providing services to taxonomists for standard genome sequencing and annotation.</title>
        <authorList>
            <consortium name="The Broad Institute Genomics Platform"/>
            <consortium name="The Broad Institute Genome Sequencing Center for Infectious Disease"/>
            <person name="Wu L."/>
            <person name="Ma J."/>
        </authorList>
    </citation>
    <scope>NUCLEOTIDE SEQUENCE [LARGE SCALE GENOMIC DNA]</scope>
    <source>
        <strain evidence="4 5">JCM 3272</strain>
    </source>
</reference>
<dbReference type="RefSeq" id="WP_344619303.1">
    <property type="nucleotide sequence ID" value="NZ_BAAARV010000096.1"/>
</dbReference>
<protein>
    <submittedName>
        <fullName evidence="4">SWIM zinc finger family protein</fullName>
    </submittedName>
</protein>
<evidence type="ECO:0000313" key="5">
    <source>
        <dbReference type="Proteomes" id="UP001501444"/>
    </source>
</evidence>
<keyword evidence="1" id="KW-0479">Metal-binding</keyword>
<keyword evidence="1" id="KW-0863">Zinc-finger</keyword>
<keyword evidence="5" id="KW-1185">Reference proteome</keyword>
<comment type="caution">
    <text evidence="4">The sequence shown here is derived from an EMBL/GenBank/DDBJ whole genome shotgun (WGS) entry which is preliminary data.</text>
</comment>
<accession>A0ABN3HPG7</accession>
<dbReference type="PANTHER" id="PTHR38133:SF1">
    <property type="entry name" value="SLR1429 PROTEIN"/>
    <property type="match status" value="1"/>
</dbReference>
<dbReference type="PANTHER" id="PTHR38133">
    <property type="entry name" value="SLR1429 PROTEIN"/>
    <property type="match status" value="1"/>
</dbReference>
<evidence type="ECO:0000259" key="3">
    <source>
        <dbReference type="PROSITE" id="PS50966"/>
    </source>
</evidence>
<dbReference type="InterPro" id="IPR007527">
    <property type="entry name" value="Znf_SWIM"/>
</dbReference>
<sequence>MPERSWANQFIVMLESLRMGTTFSQGRRYARAGQVRSVTISTSIVTALVVDDDGDTYRARIGVKAFTAADWARIERALAGEAIHAAKLLAGHLPDDLDTILAGFGLSLLPQNLSDIVLDCSCPGWQKPCRHLTAACYVLAEEFDADPFAVLAWRGRGRDELLEALRAHRVSALGHIARHQHPAARADPGHDDPGAGTFWTAGPRTSPPPPSVPGSVHRGDAILDQLDQLPLTAGRFDVTDLLRGAYRTFTDRDPGLPGRHPRR</sequence>
<feature type="domain" description="SWIM-type" evidence="3">
    <location>
        <begin position="104"/>
        <end position="140"/>
    </location>
</feature>
<feature type="region of interest" description="Disordered" evidence="2">
    <location>
        <begin position="178"/>
        <end position="218"/>
    </location>
</feature>